<organism evidence="2 3">
    <name type="scientific">Saccharomonospora glauca K62</name>
    <dbReference type="NCBI Taxonomy" id="928724"/>
    <lineage>
        <taxon>Bacteria</taxon>
        <taxon>Bacillati</taxon>
        <taxon>Actinomycetota</taxon>
        <taxon>Actinomycetes</taxon>
        <taxon>Pseudonocardiales</taxon>
        <taxon>Pseudonocardiaceae</taxon>
        <taxon>Saccharomonospora</taxon>
    </lineage>
</organism>
<dbReference type="RefSeq" id="WP_005466318.1">
    <property type="nucleotide sequence ID" value="NZ_CM001484.1"/>
</dbReference>
<protein>
    <recommendedName>
        <fullName evidence="1">DUF7683 domain-containing protein</fullName>
    </recommendedName>
</protein>
<evidence type="ECO:0000259" key="1">
    <source>
        <dbReference type="Pfam" id="PF24731"/>
    </source>
</evidence>
<feature type="domain" description="DUF7683" evidence="1">
    <location>
        <begin position="11"/>
        <end position="86"/>
    </location>
</feature>
<dbReference type="Pfam" id="PF24731">
    <property type="entry name" value="DUF7683"/>
    <property type="match status" value="1"/>
</dbReference>
<dbReference type="OrthoDB" id="3699494at2"/>
<reference evidence="2 3" key="1">
    <citation type="submission" date="2011-09" db="EMBL/GenBank/DDBJ databases">
        <authorList>
            <consortium name="US DOE Joint Genome Institute (JGI-PGF)"/>
            <person name="Lucas S."/>
            <person name="Han J."/>
            <person name="Lapidus A."/>
            <person name="Cheng J.-F."/>
            <person name="Goodwin L."/>
            <person name="Pitluck S."/>
            <person name="Peters L."/>
            <person name="Land M.L."/>
            <person name="Hauser L."/>
            <person name="Brambilla E."/>
            <person name="Klenk H.-P."/>
            <person name="Woyke T.J."/>
        </authorList>
    </citation>
    <scope>NUCLEOTIDE SEQUENCE [LARGE SCALE GENOMIC DNA]</scope>
    <source>
        <strain evidence="2 3">K62</strain>
    </source>
</reference>
<dbReference type="EMBL" id="CM001484">
    <property type="protein sequence ID" value="EIF00528.1"/>
    <property type="molecule type" value="Genomic_DNA"/>
</dbReference>
<proteinExistence type="predicted"/>
<evidence type="ECO:0000313" key="2">
    <source>
        <dbReference type="EMBL" id="EIF00528.1"/>
    </source>
</evidence>
<accession>I1D6F3</accession>
<reference evidence="3" key="2">
    <citation type="submission" date="2012-01" db="EMBL/GenBank/DDBJ databases">
        <title>Noncontiguous Finished sequence of chromosome of Saccharomonospora glauca K62.</title>
        <authorList>
            <consortium name="US DOE Joint Genome Institute"/>
            <person name="Lucas S."/>
            <person name="Han J."/>
            <person name="Lapidus A."/>
            <person name="Cheng J.-F."/>
            <person name="Goodwin L."/>
            <person name="Pitluck S."/>
            <person name="Peters L."/>
            <person name="Mikhailova N."/>
            <person name="Held B."/>
            <person name="Detter J.C."/>
            <person name="Han C."/>
            <person name="Tapia R."/>
            <person name="Land M."/>
            <person name="Hauser L."/>
            <person name="Kyrpides N."/>
            <person name="Ivanova N."/>
            <person name="Pagani I."/>
            <person name="Brambilla E.-M."/>
            <person name="Klenk H.-P."/>
            <person name="Woyke T."/>
        </authorList>
    </citation>
    <scope>NUCLEOTIDE SEQUENCE [LARGE SCALE GENOMIC DNA]</scope>
    <source>
        <strain evidence="3">K62</strain>
    </source>
</reference>
<dbReference type="AlphaFoldDB" id="I1D6F3"/>
<evidence type="ECO:0000313" key="3">
    <source>
        <dbReference type="Proteomes" id="UP000005087"/>
    </source>
</evidence>
<dbReference type="STRING" id="928724.SacglDRAFT_03679"/>
<keyword evidence="3" id="KW-1185">Reference proteome</keyword>
<dbReference type="InterPro" id="IPR056100">
    <property type="entry name" value="DUF7683"/>
</dbReference>
<dbReference type="Proteomes" id="UP000005087">
    <property type="component" value="Chromosome"/>
</dbReference>
<gene>
    <name evidence="2" type="ORF">SacglDRAFT_03679</name>
</gene>
<dbReference type="HOGENOM" id="CLU_2438994_0_0_11"/>
<sequence>MSDGVWDENVIWELEAFREDDELIDWSIPLPGADRVSLEGILGIEISTPGGYELNTGQVEDLLNRYCGERVKWPRLDASKFSYFIAAYAK</sequence>
<name>I1D6F3_9PSEU</name>